<dbReference type="Proteomes" id="UP000069001">
    <property type="component" value="Unassembled WGS sequence"/>
</dbReference>
<feature type="domain" description="Calcium-mediated lectin" evidence="1">
    <location>
        <begin position="14"/>
        <end position="130"/>
    </location>
</feature>
<dbReference type="InterPro" id="IPR036684">
    <property type="entry name" value="Ca_lectin_sf"/>
</dbReference>
<dbReference type="AlphaFoldDB" id="A0A103ZQP2"/>
<evidence type="ECO:0000313" key="3">
    <source>
        <dbReference type="Proteomes" id="UP000069001"/>
    </source>
</evidence>
<reference evidence="2 3" key="1">
    <citation type="submission" date="2015-11" db="EMBL/GenBank/DDBJ databases">
        <title>Expanding the genomic diversity of Burkholderia species for the development of highly accurate diagnostics.</title>
        <authorList>
            <person name="Sahl J."/>
            <person name="Keim P."/>
            <person name="Wagner D."/>
        </authorList>
    </citation>
    <scope>NUCLEOTIDE SEQUENCE [LARGE SCALE GENOMIC DNA]</scope>
    <source>
        <strain evidence="2 3">MSMB1302</strain>
    </source>
</reference>
<gene>
    <name evidence="2" type="ORF">WS90_11800</name>
</gene>
<dbReference type="SUPFAM" id="SSF82026">
    <property type="entry name" value="Calcium-mediated lectin"/>
    <property type="match status" value="1"/>
</dbReference>
<dbReference type="Gene3D" id="2.60.120.400">
    <property type="entry name" value="Calcium-mediated lectin"/>
    <property type="match status" value="1"/>
</dbReference>
<accession>A0A103ZQP2</accession>
<comment type="caution">
    <text evidence="2">The sequence shown here is derived from an EMBL/GenBank/DDBJ whole genome shotgun (WGS) entry which is preliminary data.</text>
</comment>
<sequence>MSEFKPFSDRNANFTLPPNTKFRAVLFANSADQQHIKLFIDDSPTPALYHKLATRDGSREATLDSGKGKIRVEVSVNGGEPSATDARLAPITGKSKDGKEFTVNFGIAVSEDRKGNTDYNDGIVVLQWPIG</sequence>
<name>A0A103ZQP2_BURCE</name>
<dbReference type="Pfam" id="PF07472">
    <property type="entry name" value="PA-IIL"/>
    <property type="match status" value="1"/>
</dbReference>
<organism evidence="2 3">
    <name type="scientific">Burkholderia cepacia</name>
    <name type="common">Pseudomonas cepacia</name>
    <dbReference type="NCBI Taxonomy" id="292"/>
    <lineage>
        <taxon>Bacteria</taxon>
        <taxon>Pseudomonadati</taxon>
        <taxon>Pseudomonadota</taxon>
        <taxon>Betaproteobacteria</taxon>
        <taxon>Burkholderiales</taxon>
        <taxon>Burkholderiaceae</taxon>
        <taxon>Burkholderia</taxon>
        <taxon>Burkholderia cepacia complex</taxon>
    </lineage>
</organism>
<dbReference type="RefSeq" id="WP_059729318.1">
    <property type="nucleotide sequence ID" value="NZ_LOYH01000038.1"/>
</dbReference>
<evidence type="ECO:0000259" key="1">
    <source>
        <dbReference type="Pfam" id="PF07472"/>
    </source>
</evidence>
<protein>
    <recommendedName>
        <fullName evidence="1">Calcium-mediated lectin domain-containing protein</fullName>
    </recommendedName>
</protein>
<dbReference type="InterPro" id="IPR010907">
    <property type="entry name" value="Ca-mediated_lectin"/>
</dbReference>
<dbReference type="EMBL" id="LOYH01000038">
    <property type="protein sequence ID" value="KVK84279.1"/>
    <property type="molecule type" value="Genomic_DNA"/>
</dbReference>
<proteinExistence type="predicted"/>
<evidence type="ECO:0000313" key="2">
    <source>
        <dbReference type="EMBL" id="KVK84279.1"/>
    </source>
</evidence>